<dbReference type="EMBL" id="LSRL02000049">
    <property type="protein sequence ID" value="TDG47039.1"/>
    <property type="molecule type" value="Genomic_DNA"/>
</dbReference>
<feature type="compositionally biased region" description="Polar residues" evidence="25">
    <location>
        <begin position="660"/>
        <end position="678"/>
    </location>
</feature>
<dbReference type="InterPro" id="IPR030398">
    <property type="entry name" value="SEA_DG_dom"/>
</dbReference>
<comment type="function">
    <text evidence="19">The dystroglycan complex is involved in a number of processes including laminin and basement membrane assembly, sarcolemmal stability, cell survival, peripheral nerve myelination, nodal structure, cell migration, and epithelial polarization.</text>
</comment>
<feature type="compositionally biased region" description="Low complexity" evidence="25">
    <location>
        <begin position="475"/>
        <end position="497"/>
    </location>
</feature>
<gene>
    <name evidence="29" type="ORF">AWZ03_006476</name>
</gene>
<evidence type="ECO:0000256" key="10">
    <source>
        <dbReference type="ARBA" id="ARBA00022692"/>
    </source>
</evidence>
<evidence type="ECO:0000313" key="30">
    <source>
        <dbReference type="Proteomes" id="UP000295192"/>
    </source>
</evidence>
<keyword evidence="6" id="KW-1003">Cell membrane</keyword>
<evidence type="ECO:0000256" key="20">
    <source>
        <dbReference type="ARBA" id="ARBA00024991"/>
    </source>
</evidence>
<feature type="region of interest" description="Disordered" evidence="25">
    <location>
        <begin position="201"/>
        <end position="268"/>
    </location>
</feature>
<evidence type="ECO:0000256" key="17">
    <source>
        <dbReference type="ARBA" id="ARBA00023242"/>
    </source>
</evidence>
<dbReference type="GO" id="GO:0005856">
    <property type="term" value="C:cytoskeleton"/>
    <property type="evidence" value="ECO:0007669"/>
    <property type="project" value="UniProtKB-SubCell"/>
</dbReference>
<keyword evidence="11 27" id="KW-0732">Signal</keyword>
<keyword evidence="9" id="KW-0597">Phosphoprotein</keyword>
<dbReference type="InterPro" id="IPR006644">
    <property type="entry name" value="Cadg"/>
</dbReference>
<feature type="compositionally biased region" description="Low complexity" evidence="25">
    <location>
        <begin position="528"/>
        <end position="577"/>
    </location>
</feature>
<proteinExistence type="predicted"/>
<feature type="compositionally biased region" description="Low complexity" evidence="25">
    <location>
        <begin position="251"/>
        <end position="261"/>
    </location>
</feature>
<evidence type="ECO:0000256" key="9">
    <source>
        <dbReference type="ARBA" id="ARBA00022553"/>
    </source>
</evidence>
<keyword evidence="14" id="KW-1015">Disulfide bond</keyword>
<evidence type="ECO:0000256" key="8">
    <source>
        <dbReference type="ARBA" id="ARBA00022525"/>
    </source>
</evidence>
<comment type="subcellular location">
    <subcellularLocation>
        <location evidence="1">Cell membrane</location>
        <location evidence="1">Sarcolemma</location>
    </subcellularLocation>
    <subcellularLocation>
        <location evidence="4">Cell membrane</location>
        <topology evidence="4">Single-pass type I membrane protein</topology>
    </subcellularLocation>
    <subcellularLocation>
        <location evidence="3">Cytoplasm</location>
        <location evidence="3">Cytoskeleton</location>
    </subcellularLocation>
    <subcellularLocation>
        <location evidence="5">Nucleus</location>
        <location evidence="5">Nucleoplasm</location>
    </subcellularLocation>
    <subcellularLocation>
        <location evidence="24">Postsynaptic cell membrane</location>
    </subcellularLocation>
    <subcellularLocation>
        <location evidence="2">Secreted</location>
        <location evidence="2">Extracellular space</location>
    </subcellularLocation>
</comment>
<dbReference type="GO" id="GO:0021675">
    <property type="term" value="P:nerve development"/>
    <property type="evidence" value="ECO:0007669"/>
    <property type="project" value="TreeGrafter"/>
</dbReference>
<evidence type="ECO:0000256" key="6">
    <source>
        <dbReference type="ARBA" id="ARBA00022475"/>
    </source>
</evidence>
<keyword evidence="7" id="KW-0963">Cytoplasm</keyword>
<feature type="chain" id="PRO_5019745570" description="Dystroglycan 1" evidence="27">
    <location>
        <begin position="32"/>
        <end position="1301"/>
    </location>
</feature>
<dbReference type="GO" id="GO:0005509">
    <property type="term" value="F:calcium ion binding"/>
    <property type="evidence" value="ECO:0007669"/>
    <property type="project" value="InterPro"/>
</dbReference>
<dbReference type="GO" id="GO:0005654">
    <property type="term" value="C:nucleoplasm"/>
    <property type="evidence" value="ECO:0007669"/>
    <property type="project" value="UniProtKB-SubCell"/>
</dbReference>
<dbReference type="PANTHER" id="PTHR21559:SF21">
    <property type="entry name" value="DYSTROGLYCAN 1"/>
    <property type="match status" value="1"/>
</dbReference>
<protein>
    <recommendedName>
        <fullName evidence="21">Dystroglycan 1</fullName>
    </recommendedName>
    <alternativeName>
        <fullName evidence="23">Dystroglycan</fullName>
    </alternativeName>
    <alternativeName>
        <fullName evidence="22">Dystrophin-associated glycoprotein 1</fullName>
    </alternativeName>
</protein>
<dbReference type="OrthoDB" id="5990676at2759"/>
<feature type="signal peptide" evidence="27">
    <location>
        <begin position="1"/>
        <end position="31"/>
    </location>
</feature>
<keyword evidence="17" id="KW-0539">Nucleus</keyword>
<dbReference type="GO" id="GO:0016011">
    <property type="term" value="C:dystroglycan complex"/>
    <property type="evidence" value="ECO:0007669"/>
    <property type="project" value="TreeGrafter"/>
</dbReference>
<evidence type="ECO:0000256" key="12">
    <source>
        <dbReference type="ARBA" id="ARBA00022989"/>
    </source>
</evidence>
<dbReference type="CDD" id="cd11303">
    <property type="entry name" value="Dystroglycan_repeat"/>
    <property type="match status" value="2"/>
</dbReference>
<dbReference type="GO" id="GO:0042383">
    <property type="term" value="C:sarcolemma"/>
    <property type="evidence" value="ECO:0007669"/>
    <property type="project" value="UniProtKB-SubCell"/>
</dbReference>
<dbReference type="InterPro" id="IPR015919">
    <property type="entry name" value="Cadherin-like_sf"/>
</dbReference>
<comment type="caution">
    <text evidence="29">The sequence shown here is derived from an EMBL/GenBank/DDBJ whole genome shotgun (WGS) entry which is preliminary data.</text>
</comment>
<dbReference type="OMA" id="YMITFVL"/>
<name>A0A484BE91_DRONA</name>
<evidence type="ECO:0000256" key="11">
    <source>
        <dbReference type="ARBA" id="ARBA00022729"/>
    </source>
</evidence>
<feature type="compositionally biased region" description="Low complexity" evidence="25">
    <location>
        <begin position="394"/>
        <end position="422"/>
    </location>
</feature>
<evidence type="ECO:0000256" key="25">
    <source>
        <dbReference type="SAM" id="MobiDB-lite"/>
    </source>
</evidence>
<keyword evidence="13" id="KW-0770">Synapse</keyword>
<evidence type="ECO:0000256" key="15">
    <source>
        <dbReference type="ARBA" id="ARBA00023180"/>
    </source>
</evidence>
<keyword evidence="16" id="KW-0206">Cytoskeleton</keyword>
<evidence type="ECO:0000256" key="5">
    <source>
        <dbReference type="ARBA" id="ARBA00004642"/>
    </source>
</evidence>
<dbReference type="Gene3D" id="2.60.40.10">
    <property type="entry name" value="Immunoglobulins"/>
    <property type="match status" value="2"/>
</dbReference>
<feature type="domain" description="Peptidase S72" evidence="28">
    <location>
        <begin position="1021"/>
        <end position="1138"/>
    </location>
</feature>
<feature type="compositionally biased region" description="Polar residues" evidence="25">
    <location>
        <begin position="423"/>
        <end position="456"/>
    </location>
</feature>
<feature type="region of interest" description="Disordered" evidence="25">
    <location>
        <begin position="528"/>
        <end position="583"/>
    </location>
</feature>
<evidence type="ECO:0000256" key="7">
    <source>
        <dbReference type="ARBA" id="ARBA00022490"/>
    </source>
</evidence>
<dbReference type="PROSITE" id="PS51699">
    <property type="entry name" value="SEA_DG"/>
    <property type="match status" value="2"/>
</dbReference>
<evidence type="ECO:0000256" key="16">
    <source>
        <dbReference type="ARBA" id="ARBA00023212"/>
    </source>
</evidence>
<dbReference type="Pfam" id="PF05345">
    <property type="entry name" value="He_PIG"/>
    <property type="match status" value="1"/>
</dbReference>
<keyword evidence="15" id="KW-0325">Glycoprotein</keyword>
<dbReference type="STRING" id="7232.A0A484BE91"/>
<evidence type="ECO:0000256" key="26">
    <source>
        <dbReference type="SAM" id="Phobius"/>
    </source>
</evidence>
<dbReference type="GO" id="GO:0005576">
    <property type="term" value="C:extracellular region"/>
    <property type="evidence" value="ECO:0007669"/>
    <property type="project" value="UniProtKB-SubCell"/>
</dbReference>
<feature type="domain" description="Peptidase S72" evidence="28">
    <location>
        <begin position="795"/>
        <end position="902"/>
    </location>
</feature>
<evidence type="ECO:0000256" key="18">
    <source>
        <dbReference type="ARBA" id="ARBA00023257"/>
    </source>
</evidence>
<evidence type="ECO:0000256" key="21">
    <source>
        <dbReference type="ARBA" id="ARBA00026224"/>
    </source>
</evidence>
<dbReference type="SMART" id="SM00736">
    <property type="entry name" value="CADG"/>
    <property type="match status" value="2"/>
</dbReference>
<dbReference type="GO" id="GO:0045211">
    <property type="term" value="C:postsynaptic membrane"/>
    <property type="evidence" value="ECO:0007669"/>
    <property type="project" value="UniProtKB-SubCell"/>
</dbReference>
<dbReference type="InterPro" id="IPR027468">
    <property type="entry name" value="Alpha-dystroglycan_domain_2"/>
</dbReference>
<dbReference type="FunFam" id="2.60.40.10:FF:001693">
    <property type="entry name" value="Dystroglycan, isoform B"/>
    <property type="match status" value="1"/>
</dbReference>
<evidence type="ECO:0000256" key="4">
    <source>
        <dbReference type="ARBA" id="ARBA00004251"/>
    </source>
</evidence>
<dbReference type="GO" id="GO:0043236">
    <property type="term" value="F:laminin binding"/>
    <property type="evidence" value="ECO:0007669"/>
    <property type="project" value="TreeGrafter"/>
</dbReference>
<feature type="region of interest" description="Disordered" evidence="25">
    <location>
        <begin position="394"/>
        <end position="456"/>
    </location>
</feature>
<evidence type="ECO:0000256" key="14">
    <source>
        <dbReference type="ARBA" id="ARBA00023157"/>
    </source>
</evidence>
<feature type="region of interest" description="Disordered" evidence="25">
    <location>
        <begin position="473"/>
        <end position="497"/>
    </location>
</feature>
<dbReference type="InterPro" id="IPR008465">
    <property type="entry name" value="DAG1_C"/>
</dbReference>
<evidence type="ECO:0000256" key="2">
    <source>
        <dbReference type="ARBA" id="ARBA00004239"/>
    </source>
</evidence>
<dbReference type="Pfam" id="PF05454">
    <property type="entry name" value="DAG1"/>
    <property type="match status" value="1"/>
</dbReference>
<feature type="transmembrane region" description="Helical" evidence="26">
    <location>
        <begin position="1170"/>
        <end position="1195"/>
    </location>
</feature>
<comment type="function">
    <text evidence="20">Transmembrane protein that plays important roles in connecting the extracellular matrix to the cytoskeleton. Acts as a cell adhesion receptor in both muscle and non-muscle tissues. Receptor for both DMD and UTRN and, through these interactions, scaffolds axin to the cytoskeleton. Also functions in cell adhesion-mediated signaling and implicated in cell polarity.</text>
</comment>
<evidence type="ECO:0000256" key="27">
    <source>
        <dbReference type="SAM" id="SignalP"/>
    </source>
</evidence>
<dbReference type="PANTHER" id="PTHR21559">
    <property type="entry name" value="DYSTROGLYCAN-RELATED"/>
    <property type="match status" value="1"/>
</dbReference>
<evidence type="ECO:0000256" key="1">
    <source>
        <dbReference type="ARBA" id="ARBA00004135"/>
    </source>
</evidence>
<keyword evidence="26" id="KW-0472">Membrane</keyword>
<keyword evidence="30" id="KW-1185">Reference proteome</keyword>
<dbReference type="GO" id="GO:0007411">
    <property type="term" value="P:axon guidance"/>
    <property type="evidence" value="ECO:0007669"/>
    <property type="project" value="TreeGrafter"/>
</dbReference>
<reference evidence="29 30" key="1">
    <citation type="journal article" date="2019" name="J. Hered.">
        <title>An Improved Genome Assembly for Drosophila navojoa, the Basal Species in the mojavensis Cluster.</title>
        <authorList>
            <person name="Vanderlinde T."/>
            <person name="Dupim E.G."/>
            <person name="Nazario-Yepiz N.O."/>
            <person name="Carvalho A.B."/>
        </authorList>
    </citation>
    <scope>NUCLEOTIDE SEQUENCE [LARGE SCALE GENOMIC DNA]</scope>
    <source>
        <strain evidence="29">Navoj_Jal97</strain>
        <tissue evidence="29">Whole organism</tissue>
    </source>
</reference>
<dbReference type="SUPFAM" id="SSF49313">
    <property type="entry name" value="Cadherin-like"/>
    <property type="match status" value="2"/>
</dbReference>
<dbReference type="Proteomes" id="UP000295192">
    <property type="component" value="Unassembled WGS sequence"/>
</dbReference>
<evidence type="ECO:0000256" key="22">
    <source>
        <dbReference type="ARBA" id="ARBA00030092"/>
    </source>
</evidence>
<organism evidence="29 30">
    <name type="scientific">Drosophila navojoa</name>
    <name type="common">Fruit fly</name>
    <dbReference type="NCBI Taxonomy" id="7232"/>
    <lineage>
        <taxon>Eukaryota</taxon>
        <taxon>Metazoa</taxon>
        <taxon>Ecdysozoa</taxon>
        <taxon>Arthropoda</taxon>
        <taxon>Hexapoda</taxon>
        <taxon>Insecta</taxon>
        <taxon>Pterygota</taxon>
        <taxon>Neoptera</taxon>
        <taxon>Endopterygota</taxon>
        <taxon>Diptera</taxon>
        <taxon>Brachycera</taxon>
        <taxon>Muscomorpha</taxon>
        <taxon>Ephydroidea</taxon>
        <taxon>Drosophilidae</taxon>
        <taxon>Drosophila</taxon>
    </lineage>
</organism>
<dbReference type="GO" id="GO:0002009">
    <property type="term" value="P:morphogenesis of an epithelium"/>
    <property type="evidence" value="ECO:0007669"/>
    <property type="project" value="TreeGrafter"/>
</dbReference>
<keyword evidence="18" id="KW-0628">Postsynaptic cell membrane</keyword>
<keyword evidence="12 26" id="KW-1133">Transmembrane helix</keyword>
<feature type="compositionally biased region" description="Acidic residues" evidence="25">
    <location>
        <begin position="210"/>
        <end position="225"/>
    </location>
</feature>
<evidence type="ECO:0000256" key="19">
    <source>
        <dbReference type="ARBA" id="ARBA00023567"/>
    </source>
</evidence>
<evidence type="ECO:0000256" key="23">
    <source>
        <dbReference type="ARBA" id="ARBA00031034"/>
    </source>
</evidence>
<dbReference type="KEGG" id="dnv:108654291"/>
<feature type="region of interest" description="Disordered" evidence="25">
    <location>
        <begin position="660"/>
        <end position="683"/>
    </location>
</feature>
<keyword evidence="10 26" id="KW-0812">Transmembrane</keyword>
<sequence length="1301" mass="142155">MRPSVLSLECNRAATLPILLLCLLLAAAANAERDFNVNDSQVPVIEPKEAPAYKQEPYVTELMRCQQAQPEIVLSLLLRKQDWSELSVAKRMHVQAKLAKFFAIPKEFITLDSVTKRELGNMHKLAMRKGGKGLKHVDTANRRLGRASFMIGCGSSYFSMGEPIAKQIGHQIKDGTIGALTEENFGLWFIWRKELKSRSRRKRSDAEGSGLEEDYDYGEDDEEQTPELVTVLPTSHAHRHHHGVSEQEENASSVSTSSASSLPANKLDEEIEESVSKLESVISKTIENTKNIKDPVLSVDDEVEDVEEVELPQLGVPAAPVIVEAENELGNELELKPSIEQQLEQELPLTTTATTGSSSSSSFMATVNVAAEDAADNNNNNQVDTAANAVDVAEHTATSTSQTTTNHNNNNHHMNINNNNLTPATPGTSLPASSSAHPQPSESFSPYDASSTMSQSNIYTSSSPAIVATIETVESSAPSSNTSSSSSSSGSSGSNPVAPGIITSTSVSSSTASVIDFDMANTLTTITTTETSLSSASSSTPSSSYPTTSSSSSSSTTIATMPTTTTTTTTQSQTPKTNANVLEPSTWLTTTDVADADADGDVVATTTPRTTLAEIELLELATTTHSTLSISPKAADAVDALEAASNSSVPNLASNELATAATTRQPQQEPVSTSTEASTDYVEPRQENTVPIIKMRLQKLAVTSGKAFSFIVPEETFFDAEDQTNLRLELTDKDGHELKPTSWLQFNADKRELYGIPLDDTVSRWQYRLSATDSGNSSVTETVEISVQQHRAVRTINHEISIAVRINEKHGNNIDWQLKLIRAVAHTLEDGGSSALVVREVRQTLQEPQSAVFVYFNETLPTSECPEAELNELVRRLDEQRLNDLLQPLLSIKSITGQLIGTCQKTELTKIKPTTHMAKNLPPMPRNQVDRVNASVGQLLVYKVPSDTFYDPNDNELTLSLKTKDHKELGTRYWLQFDSKNQEFYGIPKGGDLGSEEYLLVAEDSGGLTANDALVVVVNNMPKREYAILYKAYLAIRHENFNAELQRKFVERIAKLHGDANTNQIVVRSITTHHDSDGTIVNFYNASLYKTHNRCPDAEMAATRSIYLSSDMMPSASVKKALGPELNLTNFTVVPSAACHHSENSDITQHEYIPPRNKEPSLKPSFPQEYLATFILPAVIIVVMVLLASIIACCLHRRRHKSGKMELGDEEERKSFRTKGIPVIFQDEFEEKPEIGNKSPVILKDEKPPLLPPSYNTSNMNGDNDVDEYVPPPAVVLGGREVRGKSPATPSYRKPPPYVSP</sequence>
<evidence type="ECO:0000256" key="24">
    <source>
        <dbReference type="ARBA" id="ARBA00034100"/>
    </source>
</evidence>
<evidence type="ECO:0000259" key="28">
    <source>
        <dbReference type="PROSITE" id="PS51699"/>
    </source>
</evidence>
<evidence type="ECO:0000313" key="29">
    <source>
        <dbReference type="EMBL" id="TDG47039.1"/>
    </source>
</evidence>
<dbReference type="Gene3D" id="3.30.70.1040">
    <property type="entry name" value="Dystroglycan, domain 2"/>
    <property type="match status" value="1"/>
</dbReference>
<keyword evidence="8" id="KW-0964">Secreted</keyword>
<evidence type="ECO:0000256" key="13">
    <source>
        <dbReference type="ARBA" id="ARBA00023018"/>
    </source>
</evidence>
<evidence type="ECO:0000256" key="3">
    <source>
        <dbReference type="ARBA" id="ARBA00004245"/>
    </source>
</evidence>
<dbReference type="InterPro" id="IPR013783">
    <property type="entry name" value="Ig-like_fold"/>
</dbReference>
<accession>A0A484BE91</accession>
<feature type="region of interest" description="Disordered" evidence="25">
    <location>
        <begin position="1235"/>
        <end position="1301"/>
    </location>
</feature>